<gene>
    <name evidence="2" type="ORF">SAMN05216229_104328</name>
    <name evidence="3" type="ORF">SAMN05216229_1336</name>
</gene>
<keyword evidence="1" id="KW-0233">DNA recombination</keyword>
<evidence type="ECO:0000313" key="2">
    <source>
        <dbReference type="EMBL" id="SFP68977.1"/>
    </source>
</evidence>
<dbReference type="Proteomes" id="UP000243084">
    <property type="component" value="Unassembled WGS sequence"/>
</dbReference>
<dbReference type="EMBL" id="FOXM01000004">
    <property type="protein sequence ID" value="SFP68977.1"/>
    <property type="molecule type" value="Genomic_DNA"/>
</dbReference>
<sequence>MSFSESDKIRFVELLSTPAANIDDVKVSKVSSVYSPVWDFTKDLKHRPRSIDNAALVVNWCRWPFSVALRKELQHVFCLYRLAPKYFSARESKPNSFCSLVSRSMDFLANVVRTFPSAELAESLDQFTWLDIDKAARCYSYSSDTRVKQGLKIIFNPGSAKVLEKTFCFGPQQIRRLIINSANSLSPEEALNKSLKGPEWMSDEFFSFLSDESSARVKDFLLRMGAKIEDACSCKYTAPEGVQGIKCFPQVFWLYEQLRRANKKCPISNETPAQVQYQLDRLEVRVGTLAAYLAEVNMAAQSVLAMYMGARFSELAEVEVGCLKEIDGMPCVVSRNFKGRPDSSNESDSWVAIPVMRDSVRVLELLARLKNNGKLFSSLSTAGGTSIRGRSVKNEGVGYSSGGFSSAMRKYIESVDKYGRFKGLHFSSHQFKHSLARQMIKAKLGLPYVSFHLKHLHSRVSTLPSDVTLGYGNAGKVLQSESAGLRMHEARRELAKKIFDPDSVVCGGAAAEFDERRKSFFKGMTDAGMTKEQIINELAAVASSSFVNVGLGYCTGRVGDSEVKVRPPCIGSLRCNPSQCANAIISKDAHGAAWRKMYEENKRMAEDARFSYGRTQFEAAADEARKVLYLLGEDEGLNVE</sequence>
<dbReference type="InterPro" id="IPR013762">
    <property type="entry name" value="Integrase-like_cat_sf"/>
</dbReference>
<evidence type="ECO:0008006" key="5">
    <source>
        <dbReference type="Google" id="ProtNLM"/>
    </source>
</evidence>
<dbReference type="EMBL" id="FOXM01000033">
    <property type="protein sequence ID" value="SFQ53823.1"/>
    <property type="molecule type" value="Genomic_DNA"/>
</dbReference>
<dbReference type="GO" id="GO:0015074">
    <property type="term" value="P:DNA integration"/>
    <property type="evidence" value="ECO:0007669"/>
    <property type="project" value="InterPro"/>
</dbReference>
<dbReference type="AlphaFoldDB" id="A0A1I5SER8"/>
<dbReference type="GO" id="GO:0006310">
    <property type="term" value="P:DNA recombination"/>
    <property type="evidence" value="ECO:0007669"/>
    <property type="project" value="UniProtKB-KW"/>
</dbReference>
<name>A0A1I5SER8_9GAMM</name>
<reference evidence="4" key="1">
    <citation type="submission" date="2016-10" db="EMBL/GenBank/DDBJ databases">
        <authorList>
            <person name="Varghese N."/>
            <person name="Submissions S."/>
        </authorList>
    </citation>
    <scope>NUCLEOTIDE SEQUENCE [LARGE SCALE GENOMIC DNA]</scope>
    <source>
        <strain evidence="4">JCM 18195</strain>
    </source>
</reference>
<keyword evidence="4" id="KW-1185">Reference proteome</keyword>
<dbReference type="SUPFAM" id="SSF56349">
    <property type="entry name" value="DNA breaking-rejoining enzymes"/>
    <property type="match status" value="1"/>
</dbReference>
<dbReference type="Gene3D" id="1.10.443.10">
    <property type="entry name" value="Intergrase catalytic core"/>
    <property type="match status" value="1"/>
</dbReference>
<dbReference type="GO" id="GO:0003677">
    <property type="term" value="F:DNA binding"/>
    <property type="evidence" value="ECO:0007669"/>
    <property type="project" value="InterPro"/>
</dbReference>
<reference evidence="2" key="2">
    <citation type="submission" date="2016-10" db="EMBL/GenBank/DDBJ databases">
        <authorList>
            <person name="de Groot N.N."/>
        </authorList>
    </citation>
    <scope>NUCLEOTIDE SEQUENCE [LARGE SCALE GENOMIC DNA]</scope>
    <source>
        <strain evidence="2">JCM 18195</strain>
    </source>
</reference>
<dbReference type="InterPro" id="IPR011010">
    <property type="entry name" value="DNA_brk_join_enz"/>
</dbReference>
<evidence type="ECO:0000256" key="1">
    <source>
        <dbReference type="ARBA" id="ARBA00023172"/>
    </source>
</evidence>
<protein>
    <recommendedName>
        <fullName evidence="5">Phage integrase family protein</fullName>
    </recommendedName>
</protein>
<evidence type="ECO:0000313" key="4">
    <source>
        <dbReference type="Proteomes" id="UP000243084"/>
    </source>
</evidence>
<accession>A0A1I5SER8</accession>
<proteinExistence type="predicted"/>
<organism evidence="2 4">
    <name type="scientific">Geopseudomonas sagittaria</name>
    <dbReference type="NCBI Taxonomy" id="1135990"/>
    <lineage>
        <taxon>Bacteria</taxon>
        <taxon>Pseudomonadati</taxon>
        <taxon>Pseudomonadota</taxon>
        <taxon>Gammaproteobacteria</taxon>
        <taxon>Pseudomonadales</taxon>
        <taxon>Pseudomonadaceae</taxon>
        <taxon>Geopseudomonas</taxon>
    </lineage>
</organism>
<evidence type="ECO:0000313" key="3">
    <source>
        <dbReference type="EMBL" id="SFQ53823.1"/>
    </source>
</evidence>